<dbReference type="InterPro" id="IPR027417">
    <property type="entry name" value="P-loop_NTPase"/>
</dbReference>
<dbReference type="PANTHER" id="PTHR14241">
    <property type="entry name" value="INTERFERON-INDUCED PROTEIN 44"/>
    <property type="match status" value="1"/>
</dbReference>
<reference evidence="2" key="1">
    <citation type="journal article" date="2021" name="Genome Biol. Evol.">
        <title>A High-Quality Reference Genome for a Parasitic Bivalve with Doubly Uniparental Inheritance (Bivalvia: Unionida).</title>
        <authorList>
            <person name="Smith C.H."/>
        </authorList>
    </citation>
    <scope>NUCLEOTIDE SEQUENCE</scope>
    <source>
        <strain evidence="2">CHS0354</strain>
    </source>
</reference>
<dbReference type="SUPFAM" id="SSF52540">
    <property type="entry name" value="P-loop containing nucleoside triphosphate hydrolases"/>
    <property type="match status" value="2"/>
</dbReference>
<keyword evidence="1" id="KW-1133">Transmembrane helix</keyword>
<feature type="transmembrane region" description="Helical" evidence="1">
    <location>
        <begin position="513"/>
        <end position="534"/>
    </location>
</feature>
<keyword evidence="1" id="KW-0472">Membrane</keyword>
<reference evidence="2" key="3">
    <citation type="submission" date="2023-05" db="EMBL/GenBank/DDBJ databases">
        <authorList>
            <person name="Smith C.H."/>
        </authorList>
    </citation>
    <scope>NUCLEOTIDE SEQUENCE</scope>
    <source>
        <strain evidence="2">CHS0354</strain>
        <tissue evidence="2">Mantle</tissue>
    </source>
</reference>
<keyword evidence="1" id="KW-0812">Transmembrane</keyword>
<evidence type="ECO:0000256" key="1">
    <source>
        <dbReference type="SAM" id="Phobius"/>
    </source>
</evidence>
<name>A0AAE0SP64_9BIVA</name>
<dbReference type="AlphaFoldDB" id="A0AAE0SP64"/>
<keyword evidence="3" id="KW-1185">Reference proteome</keyword>
<proteinExistence type="predicted"/>
<evidence type="ECO:0000313" key="2">
    <source>
        <dbReference type="EMBL" id="KAK3595565.1"/>
    </source>
</evidence>
<accession>A0AAE0SP64</accession>
<gene>
    <name evidence="2" type="ORF">CHS0354_009521</name>
</gene>
<organism evidence="2 3">
    <name type="scientific">Potamilus streckersoni</name>
    <dbReference type="NCBI Taxonomy" id="2493646"/>
    <lineage>
        <taxon>Eukaryota</taxon>
        <taxon>Metazoa</taxon>
        <taxon>Spiralia</taxon>
        <taxon>Lophotrochozoa</taxon>
        <taxon>Mollusca</taxon>
        <taxon>Bivalvia</taxon>
        <taxon>Autobranchia</taxon>
        <taxon>Heteroconchia</taxon>
        <taxon>Palaeoheterodonta</taxon>
        <taxon>Unionida</taxon>
        <taxon>Unionoidea</taxon>
        <taxon>Unionidae</taxon>
        <taxon>Ambleminae</taxon>
        <taxon>Lampsilini</taxon>
        <taxon>Potamilus</taxon>
    </lineage>
</organism>
<dbReference type="PANTHER" id="PTHR14241:SF32">
    <property type="entry name" value="VWFA DOMAIN-CONTAINING PROTEIN-RELATED"/>
    <property type="match status" value="1"/>
</dbReference>
<dbReference type="Gene3D" id="3.40.50.300">
    <property type="entry name" value="P-loop containing nucleotide triphosphate hydrolases"/>
    <property type="match status" value="2"/>
</dbReference>
<dbReference type="Proteomes" id="UP001195483">
    <property type="component" value="Unassembled WGS sequence"/>
</dbReference>
<dbReference type="EMBL" id="JAEAOA010000613">
    <property type="protein sequence ID" value="KAK3595565.1"/>
    <property type="molecule type" value="Genomic_DNA"/>
</dbReference>
<protein>
    <submittedName>
        <fullName evidence="2">Uncharacterized protein</fullName>
    </submittedName>
</protein>
<reference evidence="2" key="2">
    <citation type="journal article" date="2021" name="Genome Biol. Evol.">
        <title>Developing a high-quality reference genome for a parasitic bivalve with doubly uniparental inheritance (Bivalvia: Unionida).</title>
        <authorList>
            <person name="Smith C.H."/>
        </authorList>
    </citation>
    <scope>NUCLEOTIDE SEQUENCE</scope>
    <source>
        <strain evidence="2">CHS0354</strain>
        <tissue evidence="2">Mantle</tissue>
    </source>
</reference>
<comment type="caution">
    <text evidence="2">The sequence shown here is derived from an EMBL/GenBank/DDBJ whole genome shotgun (WGS) entry which is preliminary data.</text>
</comment>
<evidence type="ECO:0000313" key="3">
    <source>
        <dbReference type="Proteomes" id="UP001195483"/>
    </source>
</evidence>
<sequence length="536" mass="59736">MSGLCLTGIQQIGCDGGEGVRVESKNNERGAYVQIVTKHQYHIRSSVTKSNLNFCLCDTCGIEDDENTILENINYLLDGSVPEEYEFNASVPINPNIRGFRKRPGLDDQVHVVAFVIDGSTAEGLSDAEWEKFKNLQTEISKRGIPRVILLTKVDKLCTAGDISKVFESCQVDYAVKKVSAMLGIPLHNVHPIKNYEKEMSMDNDISHLALIALEQMITFASDYLERKCLTLSRIKPWRLPSPDLSRERLLTLMDKIKTYSPPSDLEIPFARILMIGPADAGKSSFFNTINSVFTGRIAQQIIDGGTTAYRQYQIQTRKTVTALKFRLCDTSGVEKNPGSYLMDLMYVIAGNVPDGYKFTSSSPINPDIPGFKIKPGLNDKVHCVVFVFDASTLDTIAEPIWKTLKDLQSRLNDMGLPRAVLLTKIDKISQPLHDDLSTVFMSVDVGNAVQNVVHKLCVPAYKIHPIKNYDEEMFPNDKISTLSLLALDQILGFADDYLSSQRNTKDEEDNSLFVLLGGFVLLVTLAVLISKLFGF</sequence>